<dbReference type="GO" id="GO:0140741">
    <property type="term" value="F:tRNA-uracil-4 sulfurtransferase activity"/>
    <property type="evidence" value="ECO:0007669"/>
    <property type="project" value="UniProtKB-EC"/>
</dbReference>
<proteinExistence type="inferred from homology"/>
<keyword evidence="4 8" id="KW-0547">Nucleotide-binding</keyword>
<dbReference type="PROSITE" id="PS51165">
    <property type="entry name" value="THUMP"/>
    <property type="match status" value="1"/>
</dbReference>
<comment type="catalytic activity">
    <reaction evidence="8">
        <text>[ThiI sulfur-carrier protein]-S-sulfanyl-L-cysteine + a uridine in tRNA + 2 reduced [2Fe-2S]-[ferredoxin] + ATP + H(+) = [ThiI sulfur-carrier protein]-L-cysteine + a 4-thiouridine in tRNA + 2 oxidized [2Fe-2S]-[ferredoxin] + AMP + diphosphate</text>
        <dbReference type="Rhea" id="RHEA:24176"/>
        <dbReference type="Rhea" id="RHEA-COMP:10000"/>
        <dbReference type="Rhea" id="RHEA-COMP:10001"/>
        <dbReference type="Rhea" id="RHEA-COMP:13337"/>
        <dbReference type="Rhea" id="RHEA-COMP:13338"/>
        <dbReference type="Rhea" id="RHEA-COMP:13339"/>
        <dbReference type="Rhea" id="RHEA-COMP:13340"/>
        <dbReference type="ChEBI" id="CHEBI:15378"/>
        <dbReference type="ChEBI" id="CHEBI:29950"/>
        <dbReference type="ChEBI" id="CHEBI:30616"/>
        <dbReference type="ChEBI" id="CHEBI:33019"/>
        <dbReference type="ChEBI" id="CHEBI:33737"/>
        <dbReference type="ChEBI" id="CHEBI:33738"/>
        <dbReference type="ChEBI" id="CHEBI:61963"/>
        <dbReference type="ChEBI" id="CHEBI:65315"/>
        <dbReference type="ChEBI" id="CHEBI:136798"/>
        <dbReference type="ChEBI" id="CHEBI:456215"/>
        <dbReference type="EC" id="2.8.1.4"/>
    </reaction>
</comment>
<dbReference type="RefSeq" id="WP_188596676.1">
    <property type="nucleotide sequence ID" value="NZ_BMNL01000003.1"/>
</dbReference>
<protein>
    <recommendedName>
        <fullName evidence="8">Probable tRNA sulfurtransferase</fullName>
        <ecNumber evidence="8">2.8.1.4</ecNumber>
    </recommendedName>
    <alternativeName>
        <fullName evidence="8">Sulfur carrier protein ThiS sulfurtransferase</fullName>
    </alternativeName>
    <alternativeName>
        <fullName evidence="8">Thiamine biosynthesis protein ThiI</fullName>
    </alternativeName>
    <alternativeName>
        <fullName evidence="8">tRNA 4-thiouridine synthase</fullName>
    </alternativeName>
</protein>
<keyword evidence="6 8" id="KW-0694">RNA-binding</keyword>
<dbReference type="Pfam" id="PF02926">
    <property type="entry name" value="THUMP"/>
    <property type="match status" value="1"/>
</dbReference>
<reference evidence="10" key="2">
    <citation type="submission" date="2020-09" db="EMBL/GenBank/DDBJ databases">
        <authorList>
            <person name="Sun Q."/>
            <person name="Ohkuma M."/>
        </authorList>
    </citation>
    <scope>NUCLEOTIDE SEQUENCE</scope>
    <source>
        <strain evidence="10">JCM 10088</strain>
    </source>
</reference>
<dbReference type="HAMAP" id="MF_00021">
    <property type="entry name" value="ThiI"/>
    <property type="match status" value="1"/>
</dbReference>
<dbReference type="EMBL" id="BMNL01000003">
    <property type="protein sequence ID" value="GGP21514.1"/>
    <property type="molecule type" value="Genomic_DNA"/>
</dbReference>
<comment type="pathway">
    <text evidence="8">Cofactor biosynthesis; thiamine diphosphate biosynthesis.</text>
</comment>
<accession>A0A830GW58</accession>
<comment type="function">
    <text evidence="8">Catalyzes the ATP-dependent transfer of a sulfur to tRNA to produce 4-thiouridine in position 8 of tRNAs, which functions as a near-UV photosensor. Also catalyzes the transfer of sulfur to the sulfur carrier protein ThiS, forming ThiS-thiocarboxylate. This is a step in the synthesis of thiazole, in the thiamine biosynthesis pathway. The sulfur is donated as persulfide by IscS.</text>
</comment>
<evidence type="ECO:0000259" key="9">
    <source>
        <dbReference type="PROSITE" id="PS51165"/>
    </source>
</evidence>
<dbReference type="InterPro" id="IPR049962">
    <property type="entry name" value="THUMP_ThiI"/>
</dbReference>
<dbReference type="SUPFAM" id="SSF143437">
    <property type="entry name" value="THUMP domain-like"/>
    <property type="match status" value="1"/>
</dbReference>
<evidence type="ECO:0000256" key="3">
    <source>
        <dbReference type="ARBA" id="ARBA00022679"/>
    </source>
</evidence>
<keyword evidence="3 8" id="KW-0808">Transferase</keyword>
<dbReference type="GO" id="GO:0002937">
    <property type="term" value="P:tRNA 4-thiouridine biosynthesis"/>
    <property type="evidence" value="ECO:0007669"/>
    <property type="project" value="TreeGrafter"/>
</dbReference>
<dbReference type="OrthoDB" id="372227at2157"/>
<evidence type="ECO:0000256" key="4">
    <source>
        <dbReference type="ARBA" id="ARBA00022741"/>
    </source>
</evidence>
<evidence type="ECO:0000313" key="11">
    <source>
        <dbReference type="Proteomes" id="UP000610960"/>
    </source>
</evidence>
<keyword evidence="7 8" id="KW-0784">Thiamine biosynthesis</keyword>
<dbReference type="AlphaFoldDB" id="A0A830GW58"/>
<evidence type="ECO:0000256" key="8">
    <source>
        <dbReference type="HAMAP-Rule" id="MF_00021"/>
    </source>
</evidence>
<dbReference type="GO" id="GO:0005524">
    <property type="term" value="F:ATP binding"/>
    <property type="evidence" value="ECO:0007669"/>
    <property type="project" value="UniProtKB-UniRule"/>
</dbReference>
<comment type="catalytic activity">
    <reaction evidence="8">
        <text>[ThiS sulfur-carrier protein]-C-terminal Gly-Gly-AMP + S-sulfanyl-L-cysteinyl-[cysteine desulfurase] + AH2 = [ThiS sulfur-carrier protein]-C-terminal-Gly-aminoethanethioate + L-cysteinyl-[cysteine desulfurase] + A + AMP + 2 H(+)</text>
        <dbReference type="Rhea" id="RHEA:43340"/>
        <dbReference type="Rhea" id="RHEA-COMP:12157"/>
        <dbReference type="Rhea" id="RHEA-COMP:12158"/>
        <dbReference type="Rhea" id="RHEA-COMP:12910"/>
        <dbReference type="Rhea" id="RHEA-COMP:19908"/>
        <dbReference type="ChEBI" id="CHEBI:13193"/>
        <dbReference type="ChEBI" id="CHEBI:15378"/>
        <dbReference type="ChEBI" id="CHEBI:17499"/>
        <dbReference type="ChEBI" id="CHEBI:29950"/>
        <dbReference type="ChEBI" id="CHEBI:61963"/>
        <dbReference type="ChEBI" id="CHEBI:90618"/>
        <dbReference type="ChEBI" id="CHEBI:232372"/>
        <dbReference type="ChEBI" id="CHEBI:456215"/>
    </reaction>
</comment>
<dbReference type="GO" id="GO:0009228">
    <property type="term" value="P:thiamine biosynthetic process"/>
    <property type="evidence" value="ECO:0007669"/>
    <property type="project" value="UniProtKB-KW"/>
</dbReference>
<organism evidence="10 11">
    <name type="scientific">Thermocladium modestius</name>
    <dbReference type="NCBI Taxonomy" id="62609"/>
    <lineage>
        <taxon>Archaea</taxon>
        <taxon>Thermoproteota</taxon>
        <taxon>Thermoprotei</taxon>
        <taxon>Thermoproteales</taxon>
        <taxon>Thermoproteaceae</taxon>
        <taxon>Thermocladium</taxon>
    </lineage>
</organism>
<dbReference type="UniPathway" id="UPA00060"/>
<evidence type="ECO:0000256" key="2">
    <source>
        <dbReference type="ARBA" id="ARBA00022555"/>
    </source>
</evidence>
<dbReference type="EC" id="2.8.1.4" evidence="8"/>
<dbReference type="GO" id="GO:0009229">
    <property type="term" value="P:thiamine diphosphate biosynthetic process"/>
    <property type="evidence" value="ECO:0007669"/>
    <property type="project" value="UniProtKB-UniRule"/>
</dbReference>
<dbReference type="InterPro" id="IPR014729">
    <property type="entry name" value="Rossmann-like_a/b/a_fold"/>
</dbReference>
<comment type="caution">
    <text evidence="8">Lacks conserved residue(s) required for the propagation of feature annotation.</text>
</comment>
<dbReference type="InterPro" id="IPR003720">
    <property type="entry name" value="tRNA_STrfase"/>
</dbReference>
<reference evidence="10" key="1">
    <citation type="journal article" date="2014" name="Int. J. Syst. Evol. Microbiol.">
        <title>Complete genome sequence of Corynebacterium casei LMG S-19264T (=DSM 44701T), isolated from a smear-ripened cheese.</title>
        <authorList>
            <consortium name="US DOE Joint Genome Institute (JGI-PGF)"/>
            <person name="Walter F."/>
            <person name="Albersmeier A."/>
            <person name="Kalinowski J."/>
            <person name="Ruckert C."/>
        </authorList>
    </citation>
    <scope>NUCLEOTIDE SEQUENCE</scope>
    <source>
        <strain evidence="10">JCM 10088</strain>
    </source>
</reference>
<evidence type="ECO:0000313" key="10">
    <source>
        <dbReference type="EMBL" id="GGP21514.1"/>
    </source>
</evidence>
<comment type="caution">
    <text evidence="10">The sequence shown here is derived from an EMBL/GenBank/DDBJ whole genome shotgun (WGS) entry which is preliminary data.</text>
</comment>
<dbReference type="GO" id="GO:0004810">
    <property type="term" value="F:CCA tRNA nucleotidyltransferase activity"/>
    <property type="evidence" value="ECO:0007669"/>
    <property type="project" value="InterPro"/>
</dbReference>
<comment type="similarity">
    <text evidence="8">Belongs to the ThiI family.</text>
</comment>
<feature type="binding site" evidence="8">
    <location>
        <position position="262"/>
    </location>
    <ligand>
        <name>ATP</name>
        <dbReference type="ChEBI" id="CHEBI:30616"/>
    </ligand>
</feature>
<evidence type="ECO:0000256" key="5">
    <source>
        <dbReference type="ARBA" id="ARBA00022840"/>
    </source>
</evidence>
<evidence type="ECO:0000256" key="7">
    <source>
        <dbReference type="ARBA" id="ARBA00022977"/>
    </source>
</evidence>
<dbReference type="PANTHER" id="PTHR43209">
    <property type="entry name" value="TRNA SULFURTRANSFERASE"/>
    <property type="match status" value="1"/>
</dbReference>
<dbReference type="GO" id="GO:0052837">
    <property type="term" value="P:thiazole biosynthetic process"/>
    <property type="evidence" value="ECO:0007669"/>
    <property type="project" value="TreeGrafter"/>
</dbReference>
<dbReference type="Gene3D" id="3.30.2130.30">
    <property type="match status" value="1"/>
</dbReference>
<dbReference type="Pfam" id="PF02568">
    <property type="entry name" value="ThiI"/>
    <property type="match status" value="1"/>
</dbReference>
<keyword evidence="11" id="KW-1185">Reference proteome</keyword>
<sequence length="396" mass="43143">MESVTLVRYSEIAIKATASRKKMEQLLIHNVADALRRRGIDFADIVKTQGRILIRTNRPSDAAVAASHVFGVVSASPGVEIGVSGLDDIVEKAVDMWGNAVKGRKFAVRVRRIGKHGFTSMDVARTVGSALLGGSGGVDLENPDLELFIEVRYDKAYLYHEVMQGPGGLPLGSQEGKVLGLVSGGIDSPAAAWMMMKRGVYVDMMFCSLIGVDVGRFMKVVKALYDNWIYGYDPLIYVVDCRGLASAIQRNVNPHVWNTVFKYVLYRMGMRIAKDGGYLGMATGESMGQVSSQTLHNLYASSLGIDMPIYRPLVGFDKSEITMLARRAGTYEESIKSIEACVILSRKPRTKAPPQLIASEASKVDAAAQEALGRIVKMHASEIDIGKLREGLAMFG</sequence>
<feature type="binding site" evidence="8">
    <location>
        <position position="284"/>
    </location>
    <ligand>
        <name>ATP</name>
        <dbReference type="ChEBI" id="CHEBI:30616"/>
    </ligand>
</feature>
<dbReference type="InterPro" id="IPR020536">
    <property type="entry name" value="ThiI_AANH"/>
</dbReference>
<feature type="binding site" evidence="8">
    <location>
        <position position="293"/>
    </location>
    <ligand>
        <name>ATP</name>
        <dbReference type="ChEBI" id="CHEBI:30616"/>
    </ligand>
</feature>
<dbReference type="CDD" id="cd11716">
    <property type="entry name" value="THUMP_ThiI"/>
    <property type="match status" value="1"/>
</dbReference>
<dbReference type="InterPro" id="IPR004114">
    <property type="entry name" value="THUMP_dom"/>
</dbReference>
<feature type="binding site" evidence="8">
    <location>
        <begin position="181"/>
        <end position="182"/>
    </location>
    <ligand>
        <name>ATP</name>
        <dbReference type="ChEBI" id="CHEBI:30616"/>
    </ligand>
</feature>
<dbReference type="SUPFAM" id="SSF52402">
    <property type="entry name" value="Adenine nucleotide alpha hydrolases-like"/>
    <property type="match status" value="1"/>
</dbReference>
<dbReference type="GO" id="GO:0005829">
    <property type="term" value="C:cytosol"/>
    <property type="evidence" value="ECO:0007669"/>
    <property type="project" value="TreeGrafter"/>
</dbReference>
<feature type="domain" description="THUMP" evidence="9">
    <location>
        <begin position="60"/>
        <end position="162"/>
    </location>
</feature>
<evidence type="ECO:0000256" key="6">
    <source>
        <dbReference type="ARBA" id="ARBA00022884"/>
    </source>
</evidence>
<dbReference type="PANTHER" id="PTHR43209:SF1">
    <property type="entry name" value="TRNA SULFURTRANSFERASE"/>
    <property type="match status" value="1"/>
</dbReference>
<gene>
    <name evidence="8" type="primary">thiI</name>
    <name evidence="10" type="ORF">GCM10007981_13640</name>
</gene>
<evidence type="ECO:0000256" key="1">
    <source>
        <dbReference type="ARBA" id="ARBA00022490"/>
    </source>
</evidence>
<dbReference type="Proteomes" id="UP000610960">
    <property type="component" value="Unassembled WGS sequence"/>
</dbReference>
<keyword evidence="1 8" id="KW-0963">Cytoplasm</keyword>
<dbReference type="Gene3D" id="3.40.50.620">
    <property type="entry name" value="HUPs"/>
    <property type="match status" value="1"/>
</dbReference>
<keyword evidence="5 8" id="KW-0067">ATP-binding</keyword>
<dbReference type="GO" id="GO:0000049">
    <property type="term" value="F:tRNA binding"/>
    <property type="evidence" value="ECO:0007669"/>
    <property type="project" value="UniProtKB-UniRule"/>
</dbReference>
<dbReference type="SMART" id="SM00981">
    <property type="entry name" value="THUMP"/>
    <property type="match status" value="1"/>
</dbReference>
<keyword evidence="2 8" id="KW-0820">tRNA-binding</keyword>
<name>A0A830GW58_9CREN</name>
<comment type="subcellular location">
    <subcellularLocation>
        <location evidence="8">Cytoplasm</location>
    </subcellularLocation>
</comment>
<dbReference type="InterPro" id="IPR050102">
    <property type="entry name" value="tRNA_sulfurtransferase_ThiI"/>
</dbReference>
<dbReference type="Pfam" id="PF22025">
    <property type="entry name" value="ThiI_fer"/>
    <property type="match status" value="1"/>
</dbReference>
<dbReference type="InterPro" id="IPR054173">
    <property type="entry name" value="ThiI_fer"/>
</dbReference>